<reference evidence="3 5" key="1">
    <citation type="submission" date="2014-02" db="EMBL/GenBank/DDBJ databases">
        <title>Aquamicrobium defluvii Genome sequencing.</title>
        <authorList>
            <person name="Wang X."/>
        </authorList>
    </citation>
    <scope>NUCLEOTIDE SEQUENCE [LARGE SCALE GENOMIC DNA]</scope>
    <source>
        <strain evidence="3 5">W13Z1</strain>
    </source>
</reference>
<keyword evidence="6" id="KW-1185">Reference proteome</keyword>
<dbReference type="PATRIC" id="fig|69279.3.peg.1444"/>
<dbReference type="EMBL" id="SNZF01000021">
    <property type="protein sequence ID" value="TDR33571.1"/>
    <property type="molecule type" value="Genomic_DNA"/>
</dbReference>
<keyword evidence="1" id="KW-0472">Membrane</keyword>
<keyword evidence="1" id="KW-1133">Transmembrane helix</keyword>
<dbReference type="InterPro" id="IPR019088">
    <property type="entry name" value="CHP02186-rel_TM"/>
</dbReference>
<proteinExistence type="predicted"/>
<dbReference type="eggNOG" id="ENOG50315WQ">
    <property type="taxonomic scope" value="Bacteria"/>
</dbReference>
<dbReference type="STRING" id="69279.BG36_22595"/>
<keyword evidence="1" id="KW-0812">Transmembrane</keyword>
<dbReference type="Proteomes" id="UP000294958">
    <property type="component" value="Unassembled WGS sequence"/>
</dbReference>
<protein>
    <submittedName>
        <fullName evidence="4">Uncharacterized protein (TIGR02186 family)</fullName>
    </submittedName>
</protein>
<evidence type="ECO:0000313" key="4">
    <source>
        <dbReference type="EMBL" id="TDR33571.1"/>
    </source>
</evidence>
<evidence type="ECO:0000313" key="5">
    <source>
        <dbReference type="Proteomes" id="UP000019849"/>
    </source>
</evidence>
<feature type="signal peptide" evidence="2">
    <location>
        <begin position="1"/>
        <end position="24"/>
    </location>
</feature>
<gene>
    <name evidence="3" type="ORF">BG36_22595</name>
    <name evidence="4" type="ORF">DES43_12158</name>
</gene>
<evidence type="ECO:0000313" key="6">
    <source>
        <dbReference type="Proteomes" id="UP000294958"/>
    </source>
</evidence>
<dbReference type="EMBL" id="JENY01000007">
    <property type="protein sequence ID" value="EXL09428.1"/>
    <property type="molecule type" value="Genomic_DNA"/>
</dbReference>
<dbReference type="NCBIfam" id="TIGR02186">
    <property type="entry name" value="alph_Pro_TM"/>
    <property type="match status" value="1"/>
</dbReference>
<comment type="caution">
    <text evidence="3">The sequence shown here is derived from an EMBL/GenBank/DDBJ whole genome shotgun (WGS) entry which is preliminary data.</text>
</comment>
<feature type="chain" id="PRO_5044537785" evidence="2">
    <location>
        <begin position="25"/>
        <end position="265"/>
    </location>
</feature>
<sequence>MAARLLFLRCVLALAAMVAGLVSAAAQNPNPEGIQIGLSTENISITAGFSGADLTIFGALENADPEVARQGRYDVIVVLEGPARRIVVRRKDRVLGVWINLQSEEFENVPVSYSVATTRPFQDITEPVSYRQLSLGTNNIYLQPADAEGNQPTIAEFTKALRERKVAAGLYSENVGGVRFLSQNLFRATVRLAPDAPVGTHKARAFLFKNGMFVKESSAQLEIRKAGFEQAVFRLAHNHGFFYGLLSVGFAMAVGWLGSIVFRRD</sequence>
<dbReference type="Proteomes" id="UP000019849">
    <property type="component" value="Unassembled WGS sequence"/>
</dbReference>
<organism evidence="3 5">
    <name type="scientific">Aquamicrobium defluvii</name>
    <dbReference type="NCBI Taxonomy" id="69279"/>
    <lineage>
        <taxon>Bacteria</taxon>
        <taxon>Pseudomonadati</taxon>
        <taxon>Pseudomonadota</taxon>
        <taxon>Alphaproteobacteria</taxon>
        <taxon>Hyphomicrobiales</taxon>
        <taxon>Phyllobacteriaceae</taxon>
        <taxon>Aquamicrobium</taxon>
    </lineage>
</organism>
<dbReference type="HOGENOM" id="CLU_068410_0_0_5"/>
<evidence type="ECO:0000256" key="1">
    <source>
        <dbReference type="SAM" id="Phobius"/>
    </source>
</evidence>
<dbReference type="Pfam" id="PF09608">
    <property type="entry name" value="Alph_Pro_TM"/>
    <property type="match status" value="1"/>
</dbReference>
<evidence type="ECO:0000256" key="2">
    <source>
        <dbReference type="SAM" id="SignalP"/>
    </source>
</evidence>
<reference evidence="4 6" key="2">
    <citation type="submission" date="2019-03" db="EMBL/GenBank/DDBJ databases">
        <title>Genomic Encyclopedia of Type Strains, Phase IV (KMG-IV): sequencing the most valuable type-strain genomes for metagenomic binning, comparative biology and taxonomic classification.</title>
        <authorList>
            <person name="Goeker M."/>
        </authorList>
    </citation>
    <scope>NUCLEOTIDE SEQUENCE [LARGE SCALE GENOMIC DNA]</scope>
    <source>
        <strain evidence="4 6">DSM 11603</strain>
    </source>
</reference>
<name>A0A011UUB0_9HYPH</name>
<keyword evidence="2" id="KW-0732">Signal</keyword>
<feature type="transmembrane region" description="Helical" evidence="1">
    <location>
        <begin position="241"/>
        <end position="262"/>
    </location>
</feature>
<dbReference type="OrthoDB" id="9815212at2"/>
<evidence type="ECO:0000313" key="3">
    <source>
        <dbReference type="EMBL" id="EXL09428.1"/>
    </source>
</evidence>
<dbReference type="RefSeq" id="WP_035024925.1">
    <property type="nucleotide sequence ID" value="NZ_KK073881.1"/>
</dbReference>
<dbReference type="AlphaFoldDB" id="A0A011UUB0"/>
<accession>A0A011UUB0</accession>